<dbReference type="InterPro" id="IPR050465">
    <property type="entry name" value="UPF0194_transport"/>
</dbReference>
<dbReference type="Gene3D" id="1.10.101.10">
    <property type="entry name" value="PGBD-like superfamily/PGBD"/>
    <property type="match status" value="1"/>
</dbReference>
<evidence type="ECO:0000256" key="1">
    <source>
        <dbReference type="ARBA" id="ARBA00004196"/>
    </source>
</evidence>
<keyword evidence="4" id="KW-0378">Hydrolase</keyword>
<keyword evidence="2" id="KW-0175">Coiled coil</keyword>
<protein>
    <submittedName>
        <fullName evidence="4">Peptidoglycan hydrolase-like protein with peptidoglycan-binding domain</fullName>
    </submittedName>
</protein>
<sequence length="346" mass="34983">MVVVAAVAAVGAVSGFGGGGGASDDDGAAGAVPANTAEVTRQTLTDALTVDGQLGHGPATTVASRLTGTVTALPETGEEIGRGETLYAVDDRPVTLMYGAMPAYRALEPGIEGPDVRQLEENLSALGHTGFTVDEEYTHGTAEAVRQWQEDRGLEETGVVDLGRVVFAPGAVRVDGLAAAEGDPTAPGQAVLSHTSTTKAVTVALDPADQRLAEVGAAVTVTLPDDTPVDGRVAEVATVVEPGGQGEEARTEVEVVVELPDEEAQRAADAYAMAAVDVTFTAGERPDVLTVPVAALLALAEGGFGVEVVEGETSRYLPVETGLFAGGRVEVSGEGIAEGTIVGMPG</sequence>
<dbReference type="Proteomes" id="UP000567795">
    <property type="component" value="Unassembled WGS sequence"/>
</dbReference>
<evidence type="ECO:0000256" key="2">
    <source>
        <dbReference type="ARBA" id="ARBA00023054"/>
    </source>
</evidence>
<dbReference type="SUPFAM" id="SSF47090">
    <property type="entry name" value="PGBD-like"/>
    <property type="match status" value="1"/>
</dbReference>
<evidence type="ECO:0000313" key="5">
    <source>
        <dbReference type="Proteomes" id="UP000567795"/>
    </source>
</evidence>
<dbReference type="InterPro" id="IPR036366">
    <property type="entry name" value="PGBDSf"/>
</dbReference>
<dbReference type="Pfam" id="PF01471">
    <property type="entry name" value="PG_binding_1"/>
    <property type="match status" value="1"/>
</dbReference>
<reference evidence="4 5" key="1">
    <citation type="submission" date="2020-07" db="EMBL/GenBank/DDBJ databases">
        <title>Sequencing the genomes of 1000 actinobacteria strains.</title>
        <authorList>
            <person name="Klenk H.-P."/>
        </authorList>
    </citation>
    <scope>NUCLEOTIDE SEQUENCE [LARGE SCALE GENOMIC DNA]</scope>
    <source>
        <strain evidence="4 5">DSM 42178</strain>
    </source>
</reference>
<dbReference type="AlphaFoldDB" id="A0A852ZZ09"/>
<comment type="caution">
    <text evidence="4">The sequence shown here is derived from an EMBL/GenBank/DDBJ whole genome shotgun (WGS) entry which is preliminary data.</text>
</comment>
<name>A0A852ZZ09_9ACTN</name>
<keyword evidence="5" id="KW-1185">Reference proteome</keyword>
<accession>A0A852ZZ09</accession>
<comment type="subcellular location">
    <subcellularLocation>
        <location evidence="1">Cell envelope</location>
    </subcellularLocation>
</comment>
<proteinExistence type="predicted"/>
<organism evidence="4 5">
    <name type="scientific">Allostreptomyces psammosilenae</name>
    <dbReference type="NCBI Taxonomy" id="1892865"/>
    <lineage>
        <taxon>Bacteria</taxon>
        <taxon>Bacillati</taxon>
        <taxon>Actinomycetota</taxon>
        <taxon>Actinomycetes</taxon>
        <taxon>Kitasatosporales</taxon>
        <taxon>Streptomycetaceae</taxon>
        <taxon>Allostreptomyces</taxon>
    </lineage>
</organism>
<dbReference type="GO" id="GO:0016787">
    <property type="term" value="F:hydrolase activity"/>
    <property type="evidence" value="ECO:0007669"/>
    <property type="project" value="UniProtKB-KW"/>
</dbReference>
<evidence type="ECO:0000313" key="4">
    <source>
        <dbReference type="EMBL" id="NYI07576.1"/>
    </source>
</evidence>
<dbReference type="Gene3D" id="2.40.420.20">
    <property type="match status" value="1"/>
</dbReference>
<dbReference type="PANTHER" id="PTHR32347">
    <property type="entry name" value="EFFLUX SYSTEM COMPONENT YKNX-RELATED"/>
    <property type="match status" value="1"/>
</dbReference>
<dbReference type="InterPro" id="IPR036365">
    <property type="entry name" value="PGBD-like_sf"/>
</dbReference>
<gene>
    <name evidence="4" type="ORF">FHU37_004605</name>
</gene>
<dbReference type="InterPro" id="IPR002477">
    <property type="entry name" value="Peptidoglycan-bd-like"/>
</dbReference>
<feature type="domain" description="Peptidoglycan binding-like" evidence="3">
    <location>
        <begin position="113"/>
        <end position="161"/>
    </location>
</feature>
<dbReference type="EMBL" id="JACBZD010000002">
    <property type="protein sequence ID" value="NYI07576.1"/>
    <property type="molecule type" value="Genomic_DNA"/>
</dbReference>
<evidence type="ECO:0000259" key="3">
    <source>
        <dbReference type="Pfam" id="PF01471"/>
    </source>
</evidence>
<dbReference type="GO" id="GO:0030313">
    <property type="term" value="C:cell envelope"/>
    <property type="evidence" value="ECO:0007669"/>
    <property type="project" value="UniProtKB-SubCell"/>
</dbReference>